<dbReference type="Proteomes" id="UP000789702">
    <property type="component" value="Unassembled WGS sequence"/>
</dbReference>
<comment type="caution">
    <text evidence="1">The sequence shown here is derived from an EMBL/GenBank/DDBJ whole genome shotgun (WGS) entry which is preliminary data.</text>
</comment>
<reference evidence="1" key="1">
    <citation type="submission" date="2021-06" db="EMBL/GenBank/DDBJ databases">
        <authorList>
            <person name="Kallberg Y."/>
            <person name="Tangrot J."/>
            <person name="Rosling A."/>
        </authorList>
    </citation>
    <scope>NUCLEOTIDE SEQUENCE</scope>
    <source>
        <strain evidence="1">IL203A</strain>
    </source>
</reference>
<organism evidence="1 2">
    <name type="scientific">Dentiscutata heterogama</name>
    <dbReference type="NCBI Taxonomy" id="1316150"/>
    <lineage>
        <taxon>Eukaryota</taxon>
        <taxon>Fungi</taxon>
        <taxon>Fungi incertae sedis</taxon>
        <taxon>Mucoromycota</taxon>
        <taxon>Glomeromycotina</taxon>
        <taxon>Glomeromycetes</taxon>
        <taxon>Diversisporales</taxon>
        <taxon>Gigasporaceae</taxon>
        <taxon>Dentiscutata</taxon>
    </lineage>
</organism>
<name>A0ACA9QKN9_9GLOM</name>
<feature type="non-terminal residue" evidence="1">
    <location>
        <position position="1"/>
    </location>
</feature>
<keyword evidence="2" id="KW-1185">Reference proteome</keyword>
<gene>
    <name evidence="1" type="ORF">DHETER_LOCUS14717</name>
</gene>
<evidence type="ECO:0000313" key="1">
    <source>
        <dbReference type="EMBL" id="CAG8752280.1"/>
    </source>
</evidence>
<evidence type="ECO:0000313" key="2">
    <source>
        <dbReference type="Proteomes" id="UP000789702"/>
    </source>
</evidence>
<dbReference type="EMBL" id="CAJVPU010046753">
    <property type="protein sequence ID" value="CAG8752280.1"/>
    <property type="molecule type" value="Genomic_DNA"/>
</dbReference>
<protein>
    <submittedName>
        <fullName evidence="1">9549_t:CDS:1</fullName>
    </submittedName>
</protein>
<proteinExistence type="predicted"/>
<accession>A0ACA9QKN9</accession>
<sequence length="42" mass="4544">INAGISLIIMGTSKQEFDALATLGITASYKVIATRKYKLLET</sequence>